<dbReference type="PaxDb" id="882-DVU_2452"/>
<feature type="region of interest" description="Disordered" evidence="1">
    <location>
        <begin position="1"/>
        <end position="36"/>
    </location>
</feature>
<name>Q729A0_NITV2</name>
<dbReference type="HOGENOM" id="CLU_3134956_0_0_7"/>
<feature type="compositionally biased region" description="Polar residues" evidence="1">
    <location>
        <begin position="10"/>
        <end position="36"/>
    </location>
</feature>
<dbReference type="Proteomes" id="UP000002194">
    <property type="component" value="Chromosome"/>
</dbReference>
<accession>Q729A0</accession>
<dbReference type="EnsemblBacteria" id="AAS96924">
    <property type="protein sequence ID" value="AAS96924"/>
    <property type="gene ID" value="DVU_2452"/>
</dbReference>
<organism evidence="2 3">
    <name type="scientific">Nitratidesulfovibrio vulgaris (strain ATCC 29579 / DSM 644 / CCUG 34227 / NCIMB 8303 / VKM B-1760 / Hildenborough)</name>
    <name type="common">Desulfovibrio vulgaris</name>
    <dbReference type="NCBI Taxonomy" id="882"/>
    <lineage>
        <taxon>Bacteria</taxon>
        <taxon>Pseudomonadati</taxon>
        <taxon>Thermodesulfobacteriota</taxon>
        <taxon>Desulfovibrionia</taxon>
        <taxon>Desulfovibrionales</taxon>
        <taxon>Desulfovibrionaceae</taxon>
        <taxon>Nitratidesulfovibrio</taxon>
    </lineage>
</organism>
<dbReference type="EMBL" id="AE017285">
    <property type="protein sequence ID" value="AAS96924.1"/>
    <property type="molecule type" value="Genomic_DNA"/>
</dbReference>
<reference evidence="2 3" key="1">
    <citation type="journal article" date="2004" name="Nat. Biotechnol.">
        <title>The genome sequence of the anaerobic, sulfate-reducing bacterium Desulfovibrio vulgaris Hildenborough.</title>
        <authorList>
            <person name="Heidelberg J.F."/>
            <person name="Seshadri R."/>
            <person name="Haveman S.A."/>
            <person name="Hemme C.L."/>
            <person name="Paulsen I.T."/>
            <person name="Kolonay J.F."/>
            <person name="Eisen J.A."/>
            <person name="Ward N."/>
            <person name="Methe B."/>
            <person name="Brinkac L.M."/>
            <person name="Daugherty S.C."/>
            <person name="Deboy R.T."/>
            <person name="Dodson R.J."/>
            <person name="Durkin A.S."/>
            <person name="Madupu R."/>
            <person name="Nelson W.C."/>
            <person name="Sullivan S.A."/>
            <person name="Fouts D."/>
            <person name="Haft D.H."/>
            <person name="Selengut J."/>
            <person name="Peterson J.D."/>
            <person name="Davidsen T.M."/>
            <person name="Zafar N."/>
            <person name="Zhou L."/>
            <person name="Radune D."/>
            <person name="Dimitrov G."/>
            <person name="Hance M."/>
            <person name="Tran K."/>
            <person name="Khouri H."/>
            <person name="Gill J."/>
            <person name="Utterback T.R."/>
            <person name="Feldblyum T.V."/>
            <person name="Wall J.D."/>
            <person name="Voordouw G."/>
            <person name="Fraser C.M."/>
        </authorList>
    </citation>
    <scope>NUCLEOTIDE SEQUENCE [LARGE SCALE GENOMIC DNA]</scope>
    <source>
        <strain evidence="3">ATCC 29579 / DSM 644 / NCIMB 8303 / VKM B-1760 / Hildenborough</strain>
    </source>
</reference>
<evidence type="ECO:0000256" key="1">
    <source>
        <dbReference type="SAM" id="MobiDB-lite"/>
    </source>
</evidence>
<proteinExistence type="predicted"/>
<sequence>MHDDARAYDSLQSKESVRFASNSNYRAKTPRKVTTSQNHIITVRYKRST</sequence>
<evidence type="ECO:0000313" key="3">
    <source>
        <dbReference type="Proteomes" id="UP000002194"/>
    </source>
</evidence>
<dbReference type="AlphaFoldDB" id="Q729A0"/>
<keyword evidence="3" id="KW-1185">Reference proteome</keyword>
<protein>
    <submittedName>
        <fullName evidence="2">Uncharacterized protein</fullName>
    </submittedName>
</protein>
<gene>
    <name evidence="2" type="ordered locus">DVU_2452</name>
</gene>
<dbReference type="KEGG" id="dvu:DVU_2452"/>
<evidence type="ECO:0000313" key="2">
    <source>
        <dbReference type="EMBL" id="AAS96924.1"/>
    </source>
</evidence>